<evidence type="ECO:0000313" key="4">
    <source>
        <dbReference type="Proteomes" id="UP000323717"/>
    </source>
</evidence>
<protein>
    <recommendedName>
        <fullName evidence="2">SecDF P1 head subdomain domain-containing protein</fullName>
    </recommendedName>
</protein>
<keyword evidence="1" id="KW-0732">Signal</keyword>
<dbReference type="InterPro" id="IPR054384">
    <property type="entry name" value="SecDF_P1_head"/>
</dbReference>
<organism evidence="3 4">
    <name type="scientific">Bacteroides ovatus</name>
    <dbReference type="NCBI Taxonomy" id="28116"/>
    <lineage>
        <taxon>Bacteria</taxon>
        <taxon>Pseudomonadati</taxon>
        <taxon>Bacteroidota</taxon>
        <taxon>Bacteroidia</taxon>
        <taxon>Bacteroidales</taxon>
        <taxon>Bacteroidaceae</taxon>
        <taxon>Bacteroides</taxon>
    </lineage>
</organism>
<evidence type="ECO:0000259" key="2">
    <source>
        <dbReference type="Pfam" id="PF22599"/>
    </source>
</evidence>
<comment type="caution">
    <text evidence="3">The sequence shown here is derived from an EMBL/GenBank/DDBJ whole genome shotgun (WGS) entry which is preliminary data.</text>
</comment>
<dbReference type="EMBL" id="VWLE01000371">
    <property type="protein sequence ID" value="KAA3944213.1"/>
    <property type="molecule type" value="Genomic_DNA"/>
</dbReference>
<dbReference type="AlphaFoldDB" id="A0A5M5BY48"/>
<dbReference type="Gene3D" id="3.30.1360.200">
    <property type="match status" value="1"/>
</dbReference>
<reference evidence="3 4" key="1">
    <citation type="journal article" date="2019" name="Nat. Med.">
        <title>A library of human gut bacterial isolates paired with longitudinal multiomics data enables mechanistic microbiome research.</title>
        <authorList>
            <person name="Poyet M."/>
            <person name="Groussin M."/>
            <person name="Gibbons S.M."/>
            <person name="Avila-Pacheco J."/>
            <person name="Jiang X."/>
            <person name="Kearney S.M."/>
            <person name="Perrotta A.R."/>
            <person name="Berdy B."/>
            <person name="Zhao S."/>
            <person name="Lieberman T.D."/>
            <person name="Swanson P.K."/>
            <person name="Smith M."/>
            <person name="Roesemann S."/>
            <person name="Alexander J.E."/>
            <person name="Rich S.A."/>
            <person name="Livny J."/>
            <person name="Vlamakis H."/>
            <person name="Clish C."/>
            <person name="Bullock K."/>
            <person name="Deik A."/>
            <person name="Scott J."/>
            <person name="Pierce K.A."/>
            <person name="Xavier R.J."/>
            <person name="Alm E.J."/>
        </authorList>
    </citation>
    <scope>NUCLEOTIDE SEQUENCE [LARGE SCALE GENOMIC DNA]</scope>
    <source>
        <strain evidence="3 4">BIOML-A163</strain>
    </source>
</reference>
<evidence type="ECO:0000313" key="3">
    <source>
        <dbReference type="EMBL" id="KAA3944213.1"/>
    </source>
</evidence>
<proteinExistence type="predicted"/>
<dbReference type="Proteomes" id="UP000323717">
    <property type="component" value="Unassembled WGS sequence"/>
</dbReference>
<dbReference type="PROSITE" id="PS51257">
    <property type="entry name" value="PROKAR_LIPOPROTEIN"/>
    <property type="match status" value="1"/>
</dbReference>
<evidence type="ECO:0000256" key="1">
    <source>
        <dbReference type="SAM" id="SignalP"/>
    </source>
</evidence>
<feature type="signal peptide" evidence="1">
    <location>
        <begin position="1"/>
        <end position="19"/>
    </location>
</feature>
<accession>A0A5M5BY48</accession>
<sequence>MKISAILFLCLLMTACMQTKSSHRVNGWYYVTSQTTDSLSQTPFLTVKDFDTLRLETDTFGHSVIIGVFLQDKLPIWREATTKSVGKSIAFVFNDTVITAPQVNNPIESGCFQISNPHGYDLERIFKELQKEKK</sequence>
<name>A0A5M5BY48_BACOV</name>
<feature type="chain" id="PRO_5024367311" description="SecDF P1 head subdomain domain-containing protein" evidence="1">
    <location>
        <begin position="20"/>
        <end position="134"/>
    </location>
</feature>
<gene>
    <name evidence="3" type="ORF">F3D71_20525</name>
</gene>
<dbReference type="Pfam" id="PF22599">
    <property type="entry name" value="SecDF_P1_head"/>
    <property type="match status" value="1"/>
</dbReference>
<feature type="domain" description="SecDF P1 head subdomain" evidence="2">
    <location>
        <begin position="35"/>
        <end position="115"/>
    </location>
</feature>